<accession>A0ABM1Y829</accession>
<organism evidence="2 3">
    <name type="scientific">Aedes albopictus</name>
    <name type="common">Asian tiger mosquito</name>
    <name type="synonym">Stegomyia albopicta</name>
    <dbReference type="NCBI Taxonomy" id="7160"/>
    <lineage>
        <taxon>Eukaryota</taxon>
        <taxon>Metazoa</taxon>
        <taxon>Ecdysozoa</taxon>
        <taxon>Arthropoda</taxon>
        <taxon>Hexapoda</taxon>
        <taxon>Insecta</taxon>
        <taxon>Pterygota</taxon>
        <taxon>Neoptera</taxon>
        <taxon>Endopterygota</taxon>
        <taxon>Diptera</taxon>
        <taxon>Nematocera</taxon>
        <taxon>Culicoidea</taxon>
        <taxon>Culicidae</taxon>
        <taxon>Culicinae</taxon>
        <taxon>Aedini</taxon>
        <taxon>Aedes</taxon>
        <taxon>Stegomyia</taxon>
    </lineage>
</organism>
<sequence length="1612" mass="182142">MSFSAKLELLQKGFADGGASSAAESLQQMRQLVESIPKPADREKTAVYVFKDLLAVFGDVAERGERDPHCQVVAEGLRYLIEVCREADEAIRCHFVLRVYNLVVKLSTREDKRMTVVQCARLMESCHWSEEHMELFLRVSRVVLKMIYDVHTRKLDQAHRELIPAGIDVICSITVRLMKHCADSGQADTRSKALGIYGDVFDNSVALLYRLFSMDQKRAGAFFDEVVDVFRTSRKFSESEMKEAFHRTLPYLETILSFGEASKPYLRFLEVLRIFEGIKEEPAASCVWLLRKYLGFQNSPTPDMESLKSVSEKLKLLSGKSPPDALLMEVVIFITLQLGIHLNQIKHQSAELAEPVIELCKSLFKFGKYCPRDYSQLCARCGSSSRHFVDYVSTMVINLAMAMSKAGKVLTPELVGLVSGFLRHKMLTLDDLSCEKKQSLLDAGLRYIVNWIRVALQLVPGKELLELARLAVDFKYKYDFGFLTDSYLIKLMENCLKDYGICQAAIDIKLVRLISALRNGSSKEDSKEVDETIYSIVNFQLSAKNEAIRDLNLVDLIQRPELDLFGFPIDPELSRSEKAAILIVEMNLASRYKSSNVLQYFQLLLELDADPLRLGMAIYLFPDAGFYQVAPETVDRLKRKILEARPTSPADIIRRHGALGVLNYYAFSATSKITVSKLKDSQLNRETIKKDQINDVLKENIMEQELVLLSQLEDTYANFRDMVLALAESSFQHFHLIYSLNQISSMIDNTSRFFVINYYPRRAVETQFLNYLLICQKPERILELCCPLGFLIENHQMYLQLLNDPLYKKPWAPSIDALIQKATNIIASHSSGIPESRKYHFLNLYLSLSQYEASHQNLPAAITYIQTLAELLQNSQPSCPTSAIIRGRIYHTIFRLVTQHNLPTPRQMPIRNFIRLMLAHYNELQKLPSDQGFIVSTSTLEMTVETVRYLVLRYDTDRLEAHVEQLLRFVLRRGAGLRAMQLMVLYAAMSADGEKEDKCQMLLTYLDRLLMFRPLESDNKALVKDPTAMTLEVPVISLADDPNSRNPIRKAVKYAKSPTSRSPSPRPLVDQPIDHRQYLIYHQGGCSCQYCRFPQYKCQALLVATLYARLAFLKGQLGRCQEIYDAVGKHWTRSQKVFDGSSLVGWDEFATLMARGFLYCGQFRAKEGDLEQARGEFDRSLNVLKGVSKEDKGLMEEVKMNIASLEDLRLLNQVREKESRFPEFENFIKEHPRPVCPPTPSVQVGRMNAFTPRVGTTRIMPKTAVRADDLIKLVARKRLKTTLAKDYCKESELVSAMSGLSCASERRPNPVSIFVDTPEKPSGTIKGKKKLFTQEASSKDSEESPKKRGRRKKTQEGETPAAPKSTRKKRIQLSPTLKTSSSNESFKDILVKCSTPISISLGNKCRTATSKKPKMTPAFPKLISKESKSPEIPQNHSFNSSFRDVLLQSLSESTSGKPSAKDSSVIVLDDSDVINTSLTQNNSVNESRNGCLSLKKYSDRKTAAPRQRKINATKACLQFDTSSPVIDITTPDQSPAVLRAVRSSGGSATTTATTKDDLKKTRGRTKANRVATVTTSSSRKVVTKEVSPEVAEAGEVVVPRTTRNKVRTRRGE</sequence>
<name>A0ABM1Y829_AEDAL</name>
<proteinExistence type="predicted"/>
<feature type="region of interest" description="Disordered" evidence="1">
    <location>
        <begin position="1310"/>
        <end position="1380"/>
    </location>
</feature>
<feature type="compositionally biased region" description="Basic and acidic residues" evidence="1">
    <location>
        <begin position="1337"/>
        <end position="1346"/>
    </location>
</feature>
<dbReference type="GeneID" id="134289960"/>
<dbReference type="RefSeq" id="XP_062712796.1">
    <property type="nucleotide sequence ID" value="XM_062856812.1"/>
</dbReference>
<protein>
    <submittedName>
        <fullName evidence="2">Uncharacterized protein</fullName>
    </submittedName>
</protein>
<reference evidence="3" key="1">
    <citation type="journal article" date="2015" name="Proc. Natl. Acad. Sci. U.S.A.">
        <title>Genome sequence of the Asian Tiger mosquito, Aedes albopictus, reveals insights into its biology, genetics, and evolution.</title>
        <authorList>
            <person name="Chen X.G."/>
            <person name="Jiang X."/>
            <person name="Gu J."/>
            <person name="Xu M."/>
            <person name="Wu Y."/>
            <person name="Deng Y."/>
            <person name="Zhang C."/>
            <person name="Bonizzoni M."/>
            <person name="Dermauw W."/>
            <person name="Vontas J."/>
            <person name="Armbruster P."/>
            <person name="Huang X."/>
            <person name="Yang Y."/>
            <person name="Zhang H."/>
            <person name="He W."/>
            <person name="Peng H."/>
            <person name="Liu Y."/>
            <person name="Wu K."/>
            <person name="Chen J."/>
            <person name="Lirakis M."/>
            <person name="Topalis P."/>
            <person name="Van Leeuwen T."/>
            <person name="Hall A.B."/>
            <person name="Jiang X."/>
            <person name="Thorpe C."/>
            <person name="Mueller R.L."/>
            <person name="Sun C."/>
            <person name="Waterhouse R.M."/>
            <person name="Yan G."/>
            <person name="Tu Z.J."/>
            <person name="Fang X."/>
            <person name="James A.A."/>
        </authorList>
    </citation>
    <scope>NUCLEOTIDE SEQUENCE [LARGE SCALE GENOMIC DNA]</scope>
    <source>
        <strain evidence="3">Foshan</strain>
    </source>
</reference>
<evidence type="ECO:0000313" key="2">
    <source>
        <dbReference type="EnsemblMetazoa" id="AALFPA23_006663.P8706"/>
    </source>
</evidence>
<dbReference type="EnsemblMetazoa" id="AALFPA23_006663.R8706">
    <property type="protein sequence ID" value="AALFPA23_006663.P8706"/>
    <property type="gene ID" value="AALFPA23_006663"/>
</dbReference>
<feature type="region of interest" description="Disordered" evidence="1">
    <location>
        <begin position="1542"/>
        <end position="1576"/>
    </location>
</feature>
<evidence type="ECO:0000313" key="3">
    <source>
        <dbReference type="Proteomes" id="UP000069940"/>
    </source>
</evidence>
<evidence type="ECO:0000256" key="1">
    <source>
        <dbReference type="SAM" id="MobiDB-lite"/>
    </source>
</evidence>
<dbReference type="Proteomes" id="UP000069940">
    <property type="component" value="Unassembled WGS sequence"/>
</dbReference>
<feature type="compositionally biased region" description="Low complexity" evidence="1">
    <location>
        <begin position="1543"/>
        <end position="1553"/>
    </location>
</feature>
<reference evidence="2" key="2">
    <citation type="submission" date="2025-05" db="UniProtKB">
        <authorList>
            <consortium name="EnsemblMetazoa"/>
        </authorList>
    </citation>
    <scope>IDENTIFICATION</scope>
    <source>
        <strain evidence="2">Foshan</strain>
    </source>
</reference>
<keyword evidence="3" id="KW-1185">Reference proteome</keyword>